<sequence>MPDAGERGFLFRIRLLAGICLACLLLAAWIAWQFVQAANGFPIWSLVFGTATPADIAFLRDMLLLPERREAAVLLFWLYAGPDLILPACLAALGLVSMRRLAPCGTLFGRPVRGGLLTALLALPCIYVVADYAENALSLAYFSTAAPPRPVMEHAPVLLPWLGSVKMAFFLVSALTIMRFWLLRRLGESDVG</sequence>
<accession>A0A2U2DX78</accession>
<feature type="transmembrane region" description="Helical" evidence="1">
    <location>
        <begin position="71"/>
        <end position="96"/>
    </location>
</feature>
<feature type="transmembrane region" description="Helical" evidence="1">
    <location>
        <begin position="158"/>
        <end position="182"/>
    </location>
</feature>
<evidence type="ECO:0000256" key="1">
    <source>
        <dbReference type="SAM" id="Phobius"/>
    </source>
</evidence>
<evidence type="ECO:0000313" key="3">
    <source>
        <dbReference type="Proteomes" id="UP000245252"/>
    </source>
</evidence>
<dbReference type="Proteomes" id="UP000245252">
    <property type="component" value="Unassembled WGS sequence"/>
</dbReference>
<dbReference type="RefSeq" id="WP_109456444.1">
    <property type="nucleotide sequence ID" value="NZ_QFBC01000001.1"/>
</dbReference>
<dbReference type="EMBL" id="QFBC01000001">
    <property type="protein sequence ID" value="PWE57927.1"/>
    <property type="molecule type" value="Genomic_DNA"/>
</dbReference>
<comment type="caution">
    <text evidence="2">The sequence shown here is derived from an EMBL/GenBank/DDBJ whole genome shotgun (WGS) entry which is preliminary data.</text>
</comment>
<feature type="transmembrane region" description="Helical" evidence="1">
    <location>
        <begin position="41"/>
        <end position="59"/>
    </location>
</feature>
<feature type="transmembrane region" description="Helical" evidence="1">
    <location>
        <begin position="15"/>
        <end position="35"/>
    </location>
</feature>
<reference evidence="2 3" key="1">
    <citation type="submission" date="2018-05" db="EMBL/GenBank/DDBJ databases">
        <title>The draft genome of strain NS-104.</title>
        <authorList>
            <person name="Hang P."/>
            <person name="Jiang J."/>
        </authorList>
    </citation>
    <scope>NUCLEOTIDE SEQUENCE [LARGE SCALE GENOMIC DNA]</scope>
    <source>
        <strain evidence="2 3">NS-104</strain>
    </source>
</reference>
<keyword evidence="3" id="KW-1185">Reference proteome</keyword>
<keyword evidence="1" id="KW-0472">Membrane</keyword>
<dbReference type="OrthoDB" id="8304878at2"/>
<gene>
    <name evidence="2" type="ORF">DEM27_01665</name>
</gene>
<protein>
    <submittedName>
        <fullName evidence="2">Uncharacterized protein</fullName>
    </submittedName>
</protein>
<organism evidence="2 3">
    <name type="scientific">Metarhizobium album</name>
    <dbReference type="NCBI Taxonomy" id="2182425"/>
    <lineage>
        <taxon>Bacteria</taxon>
        <taxon>Pseudomonadati</taxon>
        <taxon>Pseudomonadota</taxon>
        <taxon>Alphaproteobacteria</taxon>
        <taxon>Hyphomicrobiales</taxon>
        <taxon>Rhizobiaceae</taxon>
        <taxon>Metarhizobium</taxon>
    </lineage>
</organism>
<keyword evidence="1" id="KW-0812">Transmembrane</keyword>
<dbReference type="AlphaFoldDB" id="A0A2U2DX78"/>
<proteinExistence type="predicted"/>
<feature type="transmembrane region" description="Helical" evidence="1">
    <location>
        <begin position="116"/>
        <end position="137"/>
    </location>
</feature>
<name>A0A2U2DX78_9HYPH</name>
<evidence type="ECO:0000313" key="2">
    <source>
        <dbReference type="EMBL" id="PWE57927.1"/>
    </source>
</evidence>
<keyword evidence="1" id="KW-1133">Transmembrane helix</keyword>